<dbReference type="PANTHER" id="PTHR10344:SF4">
    <property type="entry name" value="UMP-CMP KINASE 2, MITOCHONDRIAL"/>
    <property type="match status" value="1"/>
</dbReference>
<evidence type="ECO:0000259" key="9">
    <source>
        <dbReference type="Pfam" id="PF02223"/>
    </source>
</evidence>
<protein>
    <recommendedName>
        <fullName evidence="8">Thymidylate kinase</fullName>
        <ecNumber evidence="8">2.7.4.9</ecNumber>
    </recommendedName>
    <alternativeName>
        <fullName evidence="8">dTMP kinase</fullName>
    </alternativeName>
</protein>
<dbReference type="GO" id="GO:0005829">
    <property type="term" value="C:cytosol"/>
    <property type="evidence" value="ECO:0007669"/>
    <property type="project" value="TreeGrafter"/>
</dbReference>
<accession>A0A1F4Y105</accession>
<dbReference type="AlphaFoldDB" id="A0A1F4Y105"/>
<dbReference type="EMBL" id="MEWZ01000002">
    <property type="protein sequence ID" value="OGC87655.1"/>
    <property type="molecule type" value="Genomic_DNA"/>
</dbReference>
<comment type="caution">
    <text evidence="10">The sequence shown here is derived from an EMBL/GenBank/DDBJ whole genome shotgun (WGS) entry which is preliminary data.</text>
</comment>
<keyword evidence="4 8" id="KW-0547">Nucleotide-binding</keyword>
<dbReference type="Proteomes" id="UP000178585">
    <property type="component" value="Unassembled WGS sequence"/>
</dbReference>
<dbReference type="InterPro" id="IPR018094">
    <property type="entry name" value="Thymidylate_kinase"/>
</dbReference>
<evidence type="ECO:0000256" key="1">
    <source>
        <dbReference type="ARBA" id="ARBA00009776"/>
    </source>
</evidence>
<evidence type="ECO:0000256" key="8">
    <source>
        <dbReference type="HAMAP-Rule" id="MF_00165"/>
    </source>
</evidence>
<dbReference type="GO" id="GO:0006233">
    <property type="term" value="P:dTDP biosynthetic process"/>
    <property type="evidence" value="ECO:0007669"/>
    <property type="project" value="InterPro"/>
</dbReference>
<evidence type="ECO:0000256" key="5">
    <source>
        <dbReference type="ARBA" id="ARBA00022777"/>
    </source>
</evidence>
<reference evidence="10 11" key="1">
    <citation type="journal article" date="2016" name="Nat. Commun.">
        <title>Thousands of microbial genomes shed light on interconnected biogeochemical processes in an aquifer system.</title>
        <authorList>
            <person name="Anantharaman K."/>
            <person name="Brown C.T."/>
            <person name="Hug L.A."/>
            <person name="Sharon I."/>
            <person name="Castelle C.J."/>
            <person name="Probst A.J."/>
            <person name="Thomas B.C."/>
            <person name="Singh A."/>
            <person name="Wilkins M.J."/>
            <person name="Karaoz U."/>
            <person name="Brodie E.L."/>
            <person name="Williams K.H."/>
            <person name="Hubbard S.S."/>
            <person name="Banfield J.F."/>
        </authorList>
    </citation>
    <scope>NUCLEOTIDE SEQUENCE [LARGE SCALE GENOMIC DNA]</scope>
</reference>
<dbReference type="SUPFAM" id="SSF52540">
    <property type="entry name" value="P-loop containing nucleoside triphosphate hydrolases"/>
    <property type="match status" value="1"/>
</dbReference>
<dbReference type="GO" id="GO:0006235">
    <property type="term" value="P:dTTP biosynthetic process"/>
    <property type="evidence" value="ECO:0007669"/>
    <property type="project" value="UniProtKB-UniRule"/>
</dbReference>
<evidence type="ECO:0000313" key="10">
    <source>
        <dbReference type="EMBL" id="OGC87655.1"/>
    </source>
</evidence>
<dbReference type="Gene3D" id="3.40.50.300">
    <property type="entry name" value="P-loop containing nucleotide triphosphate hydrolases"/>
    <property type="match status" value="1"/>
</dbReference>
<dbReference type="CDD" id="cd01672">
    <property type="entry name" value="TMPK"/>
    <property type="match status" value="1"/>
</dbReference>
<comment type="catalytic activity">
    <reaction evidence="7 8">
        <text>dTMP + ATP = dTDP + ADP</text>
        <dbReference type="Rhea" id="RHEA:13517"/>
        <dbReference type="ChEBI" id="CHEBI:30616"/>
        <dbReference type="ChEBI" id="CHEBI:58369"/>
        <dbReference type="ChEBI" id="CHEBI:63528"/>
        <dbReference type="ChEBI" id="CHEBI:456216"/>
        <dbReference type="EC" id="2.7.4.9"/>
    </reaction>
</comment>
<keyword evidence="3 8" id="KW-0545">Nucleotide biosynthesis</keyword>
<organism evidence="10 11">
    <name type="scientific">Candidatus Adlerbacteria bacterium RIFCSPLOWO2_01_FULL_54_21b</name>
    <dbReference type="NCBI Taxonomy" id="1797245"/>
    <lineage>
        <taxon>Bacteria</taxon>
        <taxon>Candidatus Adleribacteriota</taxon>
    </lineage>
</organism>
<dbReference type="GO" id="GO:0005524">
    <property type="term" value="F:ATP binding"/>
    <property type="evidence" value="ECO:0007669"/>
    <property type="project" value="UniProtKB-UniRule"/>
</dbReference>
<evidence type="ECO:0000256" key="2">
    <source>
        <dbReference type="ARBA" id="ARBA00022679"/>
    </source>
</evidence>
<evidence type="ECO:0000256" key="3">
    <source>
        <dbReference type="ARBA" id="ARBA00022727"/>
    </source>
</evidence>
<proteinExistence type="inferred from homology"/>
<evidence type="ECO:0000256" key="6">
    <source>
        <dbReference type="ARBA" id="ARBA00022840"/>
    </source>
</evidence>
<name>A0A1F4Y105_9BACT</name>
<feature type="domain" description="Thymidylate kinase-like" evidence="9">
    <location>
        <begin position="10"/>
        <end position="198"/>
    </location>
</feature>
<dbReference type="InterPro" id="IPR027417">
    <property type="entry name" value="P-loop_NTPase"/>
</dbReference>
<dbReference type="STRING" id="1797245.A2949_02030"/>
<keyword evidence="6 8" id="KW-0067">ATP-binding</keyword>
<dbReference type="NCBIfam" id="TIGR00041">
    <property type="entry name" value="DTMP_kinase"/>
    <property type="match status" value="1"/>
</dbReference>
<evidence type="ECO:0000256" key="4">
    <source>
        <dbReference type="ARBA" id="ARBA00022741"/>
    </source>
</evidence>
<keyword evidence="5 8" id="KW-0418">Kinase</keyword>
<dbReference type="HAMAP" id="MF_00165">
    <property type="entry name" value="Thymidylate_kinase"/>
    <property type="match status" value="1"/>
</dbReference>
<keyword evidence="2 8" id="KW-0808">Transferase</keyword>
<dbReference type="Pfam" id="PF02223">
    <property type="entry name" value="Thymidylate_kin"/>
    <property type="match status" value="1"/>
</dbReference>
<dbReference type="EC" id="2.7.4.9" evidence="8"/>
<dbReference type="InterPro" id="IPR039430">
    <property type="entry name" value="Thymidylate_kin-like_dom"/>
</dbReference>
<evidence type="ECO:0000256" key="7">
    <source>
        <dbReference type="ARBA" id="ARBA00048743"/>
    </source>
</evidence>
<gene>
    <name evidence="8" type="primary">tmk</name>
    <name evidence="10" type="ORF">A2949_02030</name>
</gene>
<dbReference type="PANTHER" id="PTHR10344">
    <property type="entry name" value="THYMIDYLATE KINASE"/>
    <property type="match status" value="1"/>
</dbReference>
<comment type="similarity">
    <text evidence="1 8">Belongs to the thymidylate kinase family.</text>
</comment>
<comment type="caution">
    <text evidence="8">Lacks conserved residue(s) required for the propagation of feature annotation.</text>
</comment>
<evidence type="ECO:0000313" key="11">
    <source>
        <dbReference type="Proteomes" id="UP000178585"/>
    </source>
</evidence>
<dbReference type="GO" id="GO:0006227">
    <property type="term" value="P:dUDP biosynthetic process"/>
    <property type="evidence" value="ECO:0007669"/>
    <property type="project" value="TreeGrafter"/>
</dbReference>
<sequence>MDKNGAYIVIEGGDGAGKDTHIAFLKETFPEGDFVYTREPGGTALGAELREMLLHGSKGDVSLPTELFLFLADRAQHVEEVIKPARAAGKHVISNRSWISFLAYQIYGREQFDWKPLVDSALEKIFKGCPLTLAIILDVPLSMGKERQRSMGKILDTMESMSNDSHERIRQAFLTIGKTLPQAKIIDASRTKEEVRTDVYAAVRSVL</sequence>
<dbReference type="GO" id="GO:0004798">
    <property type="term" value="F:dTMP kinase activity"/>
    <property type="evidence" value="ECO:0007669"/>
    <property type="project" value="UniProtKB-UniRule"/>
</dbReference>
<comment type="function">
    <text evidence="8">Phosphorylation of dTMP to form dTDP in both de novo and salvage pathways of dTTP synthesis.</text>
</comment>